<feature type="signal peptide" evidence="2">
    <location>
        <begin position="1"/>
        <end position="19"/>
    </location>
</feature>
<dbReference type="AlphaFoldDB" id="A0A2N7WQN8"/>
<comment type="caution">
    <text evidence="3">The sequence shown here is derived from an EMBL/GenBank/DDBJ whole genome shotgun (WGS) entry which is preliminary data.</text>
</comment>
<dbReference type="InterPro" id="IPR012899">
    <property type="entry name" value="LTXXQ"/>
</dbReference>
<feature type="compositionally biased region" description="Basic and acidic residues" evidence="1">
    <location>
        <begin position="128"/>
        <end position="147"/>
    </location>
</feature>
<organism evidence="3 4">
    <name type="scientific">Trinickia symbiotica</name>
    <dbReference type="NCBI Taxonomy" id="863227"/>
    <lineage>
        <taxon>Bacteria</taxon>
        <taxon>Pseudomonadati</taxon>
        <taxon>Pseudomonadota</taxon>
        <taxon>Betaproteobacteria</taxon>
        <taxon>Burkholderiales</taxon>
        <taxon>Burkholderiaceae</taxon>
        <taxon>Trinickia</taxon>
    </lineage>
</organism>
<dbReference type="Pfam" id="PF07813">
    <property type="entry name" value="LTXXQ"/>
    <property type="match status" value="1"/>
</dbReference>
<dbReference type="RefSeq" id="WP_018441692.1">
    <property type="nucleotide sequence ID" value="NZ_KB890178.1"/>
</dbReference>
<dbReference type="Proteomes" id="UP000235777">
    <property type="component" value="Unassembled WGS sequence"/>
</dbReference>
<evidence type="ECO:0000313" key="3">
    <source>
        <dbReference type="EMBL" id="PMS31768.1"/>
    </source>
</evidence>
<accession>A0A2N7WQN8</accession>
<keyword evidence="4" id="KW-1185">Reference proteome</keyword>
<proteinExistence type="predicted"/>
<dbReference type="STRING" id="863227.GCA_000373005_03116"/>
<sequence length="154" mass="17072">MKKTLVILACAFAANGVFAQASAPAAAPTPASPAAKHEARIEDRISYLHKQLKITPAQEDQWKTFADAMRDDGETMGQLYEQRIKNASTQSAIDNMQDYANLTQAHADGIKKILAAFQPLYNSFTPEQKKLADDTFRERMGPREHRGAHAKSQK</sequence>
<feature type="chain" id="PRO_5014737392" description="LTXXQ motif family protein" evidence="2">
    <location>
        <begin position="20"/>
        <end position="154"/>
    </location>
</feature>
<feature type="region of interest" description="Disordered" evidence="1">
    <location>
        <begin position="128"/>
        <end position="154"/>
    </location>
</feature>
<evidence type="ECO:0000313" key="4">
    <source>
        <dbReference type="Proteomes" id="UP000235777"/>
    </source>
</evidence>
<evidence type="ECO:0000256" key="1">
    <source>
        <dbReference type="SAM" id="MobiDB-lite"/>
    </source>
</evidence>
<gene>
    <name evidence="3" type="ORF">C0Z20_27665</name>
</gene>
<name>A0A2N7WQN8_9BURK</name>
<keyword evidence="2" id="KW-0732">Signal</keyword>
<dbReference type="EMBL" id="PNYC01000024">
    <property type="protein sequence ID" value="PMS31768.1"/>
    <property type="molecule type" value="Genomic_DNA"/>
</dbReference>
<evidence type="ECO:0000256" key="2">
    <source>
        <dbReference type="SAM" id="SignalP"/>
    </source>
</evidence>
<evidence type="ECO:0008006" key="5">
    <source>
        <dbReference type="Google" id="ProtNLM"/>
    </source>
</evidence>
<dbReference type="GO" id="GO:0042597">
    <property type="term" value="C:periplasmic space"/>
    <property type="evidence" value="ECO:0007669"/>
    <property type="project" value="InterPro"/>
</dbReference>
<dbReference type="OrthoDB" id="5569970at2"/>
<protein>
    <recommendedName>
        <fullName evidence="5">LTXXQ motif family protein</fullName>
    </recommendedName>
</protein>
<reference evidence="3 4" key="1">
    <citation type="submission" date="2018-01" db="EMBL/GenBank/DDBJ databases">
        <title>Whole genome analyses suggest that Burkholderia sensu lato contains two further novel genera in the rhizoxinica-symbiotica group Mycetohabitans gen. nov., and Trinickia gen. nov.: implications for the evolution of diazotrophy and nodulation in the Burkholderiaceae.</title>
        <authorList>
            <person name="Estrada-de los Santos P."/>
            <person name="Palmer M."/>
            <person name="Chavez-Ramirez B."/>
            <person name="Beukes C."/>
            <person name="Steenkamp E.T."/>
            <person name="Hirsch A.M."/>
            <person name="Manyaka P."/>
            <person name="Maluk M."/>
            <person name="Lafos M."/>
            <person name="Crook M."/>
            <person name="Gross E."/>
            <person name="Simon M.F."/>
            <person name="Bueno dos Reis Junior F."/>
            <person name="Poole P.S."/>
            <person name="Venter S.N."/>
            <person name="James E.K."/>
        </authorList>
    </citation>
    <scope>NUCLEOTIDE SEQUENCE [LARGE SCALE GENOMIC DNA]</scope>
    <source>
        <strain evidence="3 4">JPY 581</strain>
    </source>
</reference>